<dbReference type="GO" id="GO:0006412">
    <property type="term" value="P:translation"/>
    <property type="evidence" value="ECO:0007669"/>
    <property type="project" value="UniProtKB-UniRule"/>
</dbReference>
<dbReference type="HAMAP" id="MF_00480_B">
    <property type="entry name" value="Ribosomal_uS7_B"/>
    <property type="match status" value="1"/>
</dbReference>
<dbReference type="AlphaFoldDB" id="A0A2M7REF0"/>
<evidence type="ECO:0000313" key="9">
    <source>
        <dbReference type="EMBL" id="PIY94931.1"/>
    </source>
</evidence>
<dbReference type="CDD" id="cd14869">
    <property type="entry name" value="uS7_Bacteria"/>
    <property type="match status" value="1"/>
</dbReference>
<dbReference type="PANTHER" id="PTHR11205">
    <property type="entry name" value="RIBOSOMAL PROTEIN S7"/>
    <property type="match status" value="1"/>
</dbReference>
<dbReference type="GO" id="GO:0000049">
    <property type="term" value="F:tRNA binding"/>
    <property type="evidence" value="ECO:0007669"/>
    <property type="project" value="UniProtKB-UniRule"/>
</dbReference>
<dbReference type="EMBL" id="PFMC01000050">
    <property type="protein sequence ID" value="PIY94931.1"/>
    <property type="molecule type" value="Genomic_DNA"/>
</dbReference>
<evidence type="ECO:0000313" key="10">
    <source>
        <dbReference type="Proteomes" id="UP000228689"/>
    </source>
</evidence>
<proteinExistence type="inferred from homology"/>
<comment type="similarity">
    <text evidence="1 6 7">Belongs to the universal ribosomal protein uS7 family.</text>
</comment>
<keyword evidence="6" id="KW-0820">tRNA-binding</keyword>
<keyword evidence="3 6" id="KW-0694">RNA-binding</keyword>
<protein>
    <recommendedName>
        <fullName evidence="6">Small ribosomal subunit protein uS7</fullName>
    </recommendedName>
</protein>
<feature type="domain" description="Small ribosomal subunit protein uS7" evidence="8">
    <location>
        <begin position="2"/>
        <end position="148"/>
    </location>
</feature>
<gene>
    <name evidence="6" type="primary">rpsG</name>
    <name evidence="9" type="ORF">COY67_01730</name>
</gene>
<dbReference type="Pfam" id="PF00177">
    <property type="entry name" value="Ribosomal_S7"/>
    <property type="match status" value="1"/>
</dbReference>
<evidence type="ECO:0000256" key="6">
    <source>
        <dbReference type="HAMAP-Rule" id="MF_00480"/>
    </source>
</evidence>
<name>A0A2M7REF0_9BACT</name>
<keyword evidence="4 6" id="KW-0689">Ribosomal protein</keyword>
<dbReference type="PROSITE" id="PS00052">
    <property type="entry name" value="RIBOSOMAL_S7"/>
    <property type="match status" value="1"/>
</dbReference>
<dbReference type="PIRSF" id="PIRSF002122">
    <property type="entry name" value="RPS7p_RPS7a_RPS5e_RPS7o"/>
    <property type="match status" value="1"/>
</dbReference>
<dbReference type="InterPro" id="IPR020606">
    <property type="entry name" value="Ribosomal_uS7_CS"/>
</dbReference>
<evidence type="ECO:0000256" key="1">
    <source>
        <dbReference type="ARBA" id="ARBA00007151"/>
    </source>
</evidence>
<dbReference type="SUPFAM" id="SSF47973">
    <property type="entry name" value="Ribosomal protein S7"/>
    <property type="match status" value="1"/>
</dbReference>
<accession>A0A2M7REF0</accession>
<evidence type="ECO:0000256" key="2">
    <source>
        <dbReference type="ARBA" id="ARBA00022730"/>
    </source>
</evidence>
<dbReference type="GO" id="GO:0019843">
    <property type="term" value="F:rRNA binding"/>
    <property type="evidence" value="ECO:0007669"/>
    <property type="project" value="UniProtKB-UniRule"/>
</dbReference>
<evidence type="ECO:0000256" key="4">
    <source>
        <dbReference type="ARBA" id="ARBA00022980"/>
    </source>
</evidence>
<dbReference type="GO" id="GO:0015935">
    <property type="term" value="C:small ribosomal subunit"/>
    <property type="evidence" value="ECO:0007669"/>
    <property type="project" value="InterPro"/>
</dbReference>
<dbReference type="InterPro" id="IPR005717">
    <property type="entry name" value="Ribosomal_uS7_bac/org-type"/>
</dbReference>
<dbReference type="InterPro" id="IPR023798">
    <property type="entry name" value="Ribosomal_uS7_dom"/>
</dbReference>
<sequence>MRGKKAPKRKIKPDPKFSNMMIAKFTNCLMLDGKKSVAQAIVYDCFDFITEKTKQDPLEVFDKAVKNITPSLEVKGRRIGGANYQVPVVVSGDRKMQLAFRWIIESIRKKKGKPTYLSLANELMDAANNEGDAIKKKIDMHKMAEANKAFAHFAR</sequence>
<comment type="function">
    <text evidence="6">One of the primary rRNA binding proteins, it binds directly to 16S rRNA where it nucleates assembly of the head domain of the 30S subunit. Is located at the subunit interface close to the decoding center, probably blocks exit of the E-site tRNA.</text>
</comment>
<dbReference type="Gene3D" id="1.10.455.10">
    <property type="entry name" value="Ribosomal protein S7 domain"/>
    <property type="match status" value="1"/>
</dbReference>
<keyword evidence="2 6" id="KW-0699">rRNA-binding</keyword>
<dbReference type="Proteomes" id="UP000228689">
    <property type="component" value="Unassembled WGS sequence"/>
</dbReference>
<dbReference type="FunFam" id="1.10.455.10:FF:000001">
    <property type="entry name" value="30S ribosomal protein S7"/>
    <property type="match status" value="1"/>
</dbReference>
<comment type="subunit">
    <text evidence="6">Part of the 30S ribosomal subunit. Contacts proteins S9 and S11.</text>
</comment>
<evidence type="ECO:0000256" key="3">
    <source>
        <dbReference type="ARBA" id="ARBA00022884"/>
    </source>
</evidence>
<reference evidence="10" key="1">
    <citation type="submission" date="2017-09" db="EMBL/GenBank/DDBJ databases">
        <title>Depth-based differentiation of microbial function through sediment-hosted aquifers and enrichment of novel symbionts in the deep terrestrial subsurface.</title>
        <authorList>
            <person name="Probst A.J."/>
            <person name="Ladd B."/>
            <person name="Jarett J.K."/>
            <person name="Geller-Mcgrath D.E."/>
            <person name="Sieber C.M.K."/>
            <person name="Emerson J.B."/>
            <person name="Anantharaman K."/>
            <person name="Thomas B.C."/>
            <person name="Malmstrom R."/>
            <person name="Stieglmeier M."/>
            <person name="Klingl A."/>
            <person name="Woyke T."/>
            <person name="Ryan C.M."/>
            <person name="Banfield J.F."/>
        </authorList>
    </citation>
    <scope>NUCLEOTIDE SEQUENCE [LARGE SCALE GENOMIC DNA]</scope>
</reference>
<dbReference type="NCBIfam" id="TIGR01029">
    <property type="entry name" value="rpsG_bact"/>
    <property type="match status" value="1"/>
</dbReference>
<dbReference type="InterPro" id="IPR036823">
    <property type="entry name" value="Ribosomal_uS7_dom_sf"/>
</dbReference>
<dbReference type="GO" id="GO:0003735">
    <property type="term" value="F:structural constituent of ribosome"/>
    <property type="evidence" value="ECO:0007669"/>
    <property type="project" value="InterPro"/>
</dbReference>
<evidence type="ECO:0000256" key="7">
    <source>
        <dbReference type="RuleBase" id="RU003619"/>
    </source>
</evidence>
<keyword evidence="5 6" id="KW-0687">Ribonucleoprotein</keyword>
<evidence type="ECO:0000256" key="5">
    <source>
        <dbReference type="ARBA" id="ARBA00023274"/>
    </source>
</evidence>
<organism evidence="9 10">
    <name type="scientific">Candidatus Komeilibacteria bacterium CG_4_10_14_0_8_um_filter_37_78</name>
    <dbReference type="NCBI Taxonomy" id="1974471"/>
    <lineage>
        <taxon>Bacteria</taxon>
        <taxon>Candidatus Komeiliibacteriota</taxon>
    </lineage>
</organism>
<evidence type="ECO:0000259" key="8">
    <source>
        <dbReference type="Pfam" id="PF00177"/>
    </source>
</evidence>
<dbReference type="InterPro" id="IPR000235">
    <property type="entry name" value="Ribosomal_uS7"/>
</dbReference>
<comment type="caution">
    <text evidence="9">The sequence shown here is derived from an EMBL/GenBank/DDBJ whole genome shotgun (WGS) entry which is preliminary data.</text>
</comment>